<dbReference type="GO" id="GO:0052381">
    <property type="term" value="F:tRNA dimethylallyltransferase activity"/>
    <property type="evidence" value="ECO:0007669"/>
    <property type="project" value="InterPro"/>
</dbReference>
<comment type="caution">
    <text evidence="5">The sequence shown here is derived from an EMBL/GenBank/DDBJ whole genome shotgun (WGS) entry which is preliminary data.</text>
</comment>
<dbReference type="PANTHER" id="PTHR11088:SF89">
    <property type="entry name" value="TRNA DIMETHYLALLYLTRANSFERASE"/>
    <property type="match status" value="1"/>
</dbReference>
<dbReference type="EMBL" id="SGPL01000185">
    <property type="protein sequence ID" value="THH15883.1"/>
    <property type="molecule type" value="Genomic_DNA"/>
</dbReference>
<dbReference type="OrthoDB" id="775260at2759"/>
<dbReference type="GO" id="GO:0005739">
    <property type="term" value="C:mitochondrion"/>
    <property type="evidence" value="ECO:0007669"/>
    <property type="project" value="TreeGrafter"/>
</dbReference>
<keyword evidence="3" id="KW-0547">Nucleotide-binding</keyword>
<comment type="similarity">
    <text evidence="1">Belongs to the IPP transferase family.</text>
</comment>
<keyword evidence="2" id="KW-0808">Transferase</keyword>
<dbReference type="SUPFAM" id="SSF52540">
    <property type="entry name" value="P-loop containing nucleoside triphosphate hydrolases"/>
    <property type="match status" value="1"/>
</dbReference>
<dbReference type="InterPro" id="IPR039657">
    <property type="entry name" value="Dimethylallyltransferase"/>
</dbReference>
<sequence>MSLRPIITICGTTGVGKSKLAVELALQLCQGYSSHEWTGARIINADSMQVYNGMDVITNKLPVSERQGVEHLLMGFKEPGEQYVVGQWVHDAMRLIDETHRRKQIPIVVGGTSYWIQHLIFPNRLSADPSSSSALSSAIPAVSDVLAKSLASLPPDLLNLFNNLPESPPSASEDPEAAFALHSLLSALDLPVASRWHWRDTRKVLRSLAIMKESGRRPSDIITEQSQTTIRPRYDTLCFWLHAEATSLNPRLERRVDEMIEQGLLDEIREMRKIASLASPTSQLGGSNKTQSETDYTLGIYQSIGYKEFHDYLSALSPSEKVFADAIENMKLSTRKYAKRQVSWIRNKLLPAIYAANIGAPPQMAAYLLDATELGDKWLSGVRDSAIDITQAFLQRAPLPDPLSLSEAAGRLLSIATKSIECVPPSVFCPFVDPLMIRADANPSPTTVLAARRKLVCPVCTVNSEQPVMIEEGTEWAVHQRTKVHRRLASKAKREREVKEDIVRGRGARDDTSDDRDMLEDIWEGARNLYGT</sequence>
<protein>
    <submittedName>
        <fullName evidence="5">Uncharacterized protein</fullName>
    </submittedName>
</protein>
<dbReference type="Pfam" id="PF01715">
    <property type="entry name" value="IPPT"/>
    <property type="match status" value="1"/>
</dbReference>
<proteinExistence type="inferred from homology"/>
<evidence type="ECO:0000256" key="4">
    <source>
        <dbReference type="ARBA" id="ARBA00022840"/>
    </source>
</evidence>
<evidence type="ECO:0000313" key="5">
    <source>
        <dbReference type="EMBL" id="THH15883.1"/>
    </source>
</evidence>
<dbReference type="HAMAP" id="MF_00185">
    <property type="entry name" value="IPP_trans"/>
    <property type="match status" value="1"/>
</dbReference>
<keyword evidence="6" id="KW-1185">Reference proteome</keyword>
<dbReference type="Gene3D" id="3.40.50.300">
    <property type="entry name" value="P-loop containing nucleotide triphosphate hydrolases"/>
    <property type="match status" value="1"/>
</dbReference>
<gene>
    <name evidence="5" type="ORF">EW146_g4666</name>
</gene>
<evidence type="ECO:0000256" key="1">
    <source>
        <dbReference type="ARBA" id="ARBA00005842"/>
    </source>
</evidence>
<evidence type="ECO:0000313" key="6">
    <source>
        <dbReference type="Proteomes" id="UP000310158"/>
    </source>
</evidence>
<dbReference type="InterPro" id="IPR027417">
    <property type="entry name" value="P-loop_NTPase"/>
</dbReference>
<dbReference type="GO" id="GO:0005524">
    <property type="term" value="F:ATP binding"/>
    <property type="evidence" value="ECO:0007669"/>
    <property type="project" value="UniProtKB-KW"/>
</dbReference>
<dbReference type="InterPro" id="IPR018022">
    <property type="entry name" value="IPT"/>
</dbReference>
<dbReference type="Proteomes" id="UP000310158">
    <property type="component" value="Unassembled WGS sequence"/>
</dbReference>
<reference evidence="5 6" key="1">
    <citation type="submission" date="2019-02" db="EMBL/GenBank/DDBJ databases">
        <title>Genome sequencing of the rare red list fungi Bondarzewia mesenterica.</title>
        <authorList>
            <person name="Buettner E."/>
            <person name="Kellner H."/>
        </authorList>
    </citation>
    <scope>NUCLEOTIDE SEQUENCE [LARGE SCALE GENOMIC DNA]</scope>
    <source>
        <strain evidence="5 6">DSM 108281</strain>
    </source>
</reference>
<keyword evidence="4" id="KW-0067">ATP-binding</keyword>
<evidence type="ECO:0000256" key="3">
    <source>
        <dbReference type="ARBA" id="ARBA00022741"/>
    </source>
</evidence>
<accession>A0A4V3XF23</accession>
<dbReference type="Gene3D" id="1.10.20.140">
    <property type="match status" value="1"/>
</dbReference>
<evidence type="ECO:0000256" key="2">
    <source>
        <dbReference type="ARBA" id="ARBA00022679"/>
    </source>
</evidence>
<dbReference type="AlphaFoldDB" id="A0A4V3XF23"/>
<dbReference type="PANTHER" id="PTHR11088">
    <property type="entry name" value="TRNA DIMETHYLALLYLTRANSFERASE"/>
    <property type="match status" value="1"/>
</dbReference>
<organism evidence="5 6">
    <name type="scientific">Bondarzewia mesenterica</name>
    <dbReference type="NCBI Taxonomy" id="1095465"/>
    <lineage>
        <taxon>Eukaryota</taxon>
        <taxon>Fungi</taxon>
        <taxon>Dikarya</taxon>
        <taxon>Basidiomycota</taxon>
        <taxon>Agaricomycotina</taxon>
        <taxon>Agaricomycetes</taxon>
        <taxon>Russulales</taxon>
        <taxon>Bondarzewiaceae</taxon>
        <taxon>Bondarzewia</taxon>
    </lineage>
</organism>
<name>A0A4V3XF23_9AGAM</name>
<dbReference type="GO" id="GO:0006400">
    <property type="term" value="P:tRNA modification"/>
    <property type="evidence" value="ECO:0007669"/>
    <property type="project" value="TreeGrafter"/>
</dbReference>